<keyword evidence="2" id="KW-1185">Reference proteome</keyword>
<reference evidence="1 2" key="1">
    <citation type="journal article" date="2014" name="ISME J.">
        <title>Candidatus Competibacter-lineage genomes retrieved from metagenomes reveal functional metabolic diversity.</title>
        <authorList>
            <person name="McIlroy S.J."/>
            <person name="Albertsen M."/>
            <person name="Andresen E.K."/>
            <person name="Saunders A.M."/>
            <person name="Kristiansen R."/>
            <person name="Stokholm-Bjerregaard M."/>
            <person name="Nielsen K.L."/>
            <person name="Nielsen P.H."/>
        </authorList>
    </citation>
    <scope>NUCLEOTIDE SEQUENCE [LARGE SCALE GENOMIC DNA]</scope>
    <source>
        <strain evidence="1 2">Run_B_J11</strain>
    </source>
</reference>
<name>A0A7U7GGG9_9GAMM</name>
<comment type="caution">
    <text evidence="1">The sequence shown here is derived from an EMBL/GenBank/DDBJ whole genome shotgun (WGS) entry which is preliminary data.</text>
</comment>
<gene>
    <name evidence="1" type="ORF">BN874_850048</name>
</gene>
<evidence type="ECO:0000313" key="2">
    <source>
        <dbReference type="Proteomes" id="UP000019184"/>
    </source>
</evidence>
<dbReference type="AlphaFoldDB" id="A0A7U7GGG9"/>
<proteinExistence type="predicted"/>
<sequence length="36" mass="4017">MLSADAYGWLWTVAELKALKNPHLAGLKTCNETLRT</sequence>
<dbReference type="Proteomes" id="UP000019184">
    <property type="component" value="Unassembled WGS sequence"/>
</dbReference>
<evidence type="ECO:0000313" key="1">
    <source>
        <dbReference type="EMBL" id="CDH47630.1"/>
    </source>
</evidence>
<protein>
    <submittedName>
        <fullName evidence="1">Uncharacterized protein</fullName>
    </submittedName>
</protein>
<accession>A0A7U7GGG9</accession>
<organism evidence="1 2">
    <name type="scientific">Candidatus Contendobacter odensis Run_B_J11</name>
    <dbReference type="NCBI Taxonomy" id="1400861"/>
    <lineage>
        <taxon>Bacteria</taxon>
        <taxon>Pseudomonadati</taxon>
        <taxon>Pseudomonadota</taxon>
        <taxon>Gammaproteobacteria</taxon>
        <taxon>Candidatus Competibacteraceae</taxon>
        <taxon>Candidatus Contendibacter</taxon>
    </lineage>
</organism>
<dbReference type="EMBL" id="CBTK010000304">
    <property type="protein sequence ID" value="CDH47630.1"/>
    <property type="molecule type" value="Genomic_DNA"/>
</dbReference>